<dbReference type="GO" id="GO:0060271">
    <property type="term" value="P:cilium assembly"/>
    <property type="evidence" value="ECO:0007669"/>
    <property type="project" value="TreeGrafter"/>
</dbReference>
<evidence type="ECO:0000256" key="4">
    <source>
        <dbReference type="ARBA" id="ARBA00022475"/>
    </source>
</evidence>
<keyword evidence="7 12" id="KW-0472">Membrane</keyword>
<sequence length="336" mass="38394">MSVLDALWEDRDVRFDLSSQQMKTRPGEVLIDCLDSIEDTKGNNGDRGRLLVTNLRILWHSLALSRVNISLKKKNPLSSEFKLRGQTEALYILTKCNSTRFEFIFTNLVPGSPRLFTSVMAVHRAYETSKMYRDFKLRSALIQNKQLRLLPQEHVYDKINGVWNLSSDQGNLGTFFITNVRIVWHANMNDSFNVSIPYLQIRSIKIRDSKFGLALVIESSQQSGGYVLGFKIDPVEKLQESVKEINSLHKVYSASPIFGVDYEMEEKPQPLEALTVEQIQDDVEIDSDDHTDAFVAYFADGNKQQDREPVFSEELGLAIEKLKDGFTLQGLWEVMS</sequence>
<dbReference type="AlphaFoldDB" id="A0A2K6CE94"/>
<evidence type="ECO:0000256" key="6">
    <source>
        <dbReference type="ARBA" id="ARBA00023069"/>
    </source>
</evidence>
<dbReference type="GO" id="GO:0034464">
    <property type="term" value="C:BBSome"/>
    <property type="evidence" value="ECO:0007669"/>
    <property type="project" value="UniProtKB-UniRule"/>
</dbReference>
<dbReference type="InterPro" id="IPR014003">
    <property type="entry name" value="BBS5_PH"/>
</dbReference>
<dbReference type="GO" id="GO:0032266">
    <property type="term" value="F:phosphatidylinositol-3-phosphate binding"/>
    <property type="evidence" value="ECO:0007669"/>
    <property type="project" value="TreeGrafter"/>
</dbReference>
<evidence type="ECO:0000256" key="2">
    <source>
        <dbReference type="ARBA" id="ARBA00004607"/>
    </source>
</evidence>
<dbReference type="OMA" id="PNFGIQY"/>
<dbReference type="FunFam" id="2.30.29.30:FF:000232">
    <property type="entry name" value="Bardet-Biedl syndrome 5 isoform 1"/>
    <property type="match status" value="1"/>
</dbReference>
<dbReference type="GeneTree" id="ENSGT00390000002753"/>
<dbReference type="GO" id="GO:0060170">
    <property type="term" value="C:ciliary membrane"/>
    <property type="evidence" value="ECO:0007669"/>
    <property type="project" value="UniProtKB-SubCell"/>
</dbReference>
<dbReference type="Ensembl" id="ENSMNET00000046228.1">
    <property type="protein sequence ID" value="ENSMNEP00000021976.1"/>
    <property type="gene ID" value="ENSMNEG00000034580.1"/>
</dbReference>
<comment type="function">
    <text evidence="10 12">The BBSome complex is thought to function as a coat complex required for sorting of specific membrane proteins to the primary cilia. The BBSome complex is required for ciliogenesis but is dispensable for centriolar satellite function. This ciliogenic function is mediated in part by the Rab8 GDP/GTP exchange factor, which localizes to the basal body and contacts the BBSome. Rab8(GTP) enters the primary cilium and promotes extension of the ciliary membrane. Firstly the BBSome associates with the ciliary membrane and binds to RAB3IP/Rabin8, the guanosyl exchange factor (GEF) for Rab8 and then the Rab8-GTP localizes to the cilium and promotes docking and fusion of carrier vesicles to the base of the ciliary membrane. The BBSome complex, together with the LTZL1, controls SMO ciliary trafficking and contributes to the sonic hedgehog (SHH) pathway regulation. Required for BBSome complex ciliary localization but not for the proper complex assembly.</text>
</comment>
<evidence type="ECO:0000256" key="12">
    <source>
        <dbReference type="PIRNR" id="PIRNR010072"/>
    </source>
</evidence>
<keyword evidence="12" id="KW-0970">Cilium biogenesis/degradation</keyword>
<evidence type="ECO:0000256" key="5">
    <source>
        <dbReference type="ARBA" id="ARBA00022490"/>
    </source>
</evidence>
<keyword evidence="8 12" id="KW-0206">Cytoskeleton</keyword>
<reference evidence="14" key="2">
    <citation type="submission" date="2025-09" db="UniProtKB">
        <authorList>
            <consortium name="Ensembl"/>
        </authorList>
    </citation>
    <scope>IDENTIFICATION</scope>
</reference>
<organism evidence="14 15">
    <name type="scientific">Macaca nemestrina</name>
    <name type="common">Pig-tailed macaque</name>
    <dbReference type="NCBI Taxonomy" id="9545"/>
    <lineage>
        <taxon>Eukaryota</taxon>
        <taxon>Metazoa</taxon>
        <taxon>Chordata</taxon>
        <taxon>Craniata</taxon>
        <taxon>Vertebrata</taxon>
        <taxon>Euteleostomi</taxon>
        <taxon>Mammalia</taxon>
        <taxon>Eutheria</taxon>
        <taxon>Euarchontoglires</taxon>
        <taxon>Primates</taxon>
        <taxon>Haplorrhini</taxon>
        <taxon>Catarrhini</taxon>
        <taxon>Cercopithecidae</taxon>
        <taxon>Cercopithecinae</taxon>
        <taxon>Macaca</taxon>
    </lineage>
</organism>
<evidence type="ECO:0000256" key="7">
    <source>
        <dbReference type="ARBA" id="ARBA00023136"/>
    </source>
</evidence>
<name>A0A2K6CE94_MACNE</name>
<evidence type="ECO:0000256" key="3">
    <source>
        <dbReference type="ARBA" id="ARBA00005822"/>
    </source>
</evidence>
<dbReference type="CDD" id="cd00900">
    <property type="entry name" value="PH-like"/>
    <property type="match status" value="1"/>
</dbReference>
<keyword evidence="12" id="KW-0653">Protein transport</keyword>
<evidence type="ECO:0000256" key="11">
    <source>
        <dbReference type="ARBA" id="ARBA00066146"/>
    </source>
</evidence>
<gene>
    <name evidence="14" type="primary">BBS5</name>
</gene>
<keyword evidence="12" id="KW-0813">Transport</keyword>
<keyword evidence="4 12" id="KW-1003">Cell membrane</keyword>
<dbReference type="GO" id="GO:0015031">
    <property type="term" value="P:protein transport"/>
    <property type="evidence" value="ECO:0007669"/>
    <property type="project" value="UniProtKB-KW"/>
</dbReference>
<dbReference type="Proteomes" id="UP000233120">
    <property type="component" value="Unassembled WGS sequence"/>
</dbReference>
<accession>A0A2K6CE94</accession>
<feature type="domain" description="BBSome complex member BBS5 PH" evidence="13">
    <location>
        <begin position="153"/>
        <end position="207"/>
    </location>
</feature>
<keyword evidence="5 12" id="KW-0963">Cytoplasm</keyword>
<protein>
    <recommendedName>
        <fullName evidence="12">Bardet-Biedl syndrome 5 protein homolog</fullName>
    </recommendedName>
</protein>
<evidence type="ECO:0000259" key="13">
    <source>
        <dbReference type="SMART" id="SM00683"/>
    </source>
</evidence>
<dbReference type="PIRSF" id="PIRSF010072">
    <property type="entry name" value="DUF1448"/>
    <property type="match status" value="1"/>
</dbReference>
<keyword evidence="9 12" id="KW-0966">Cell projection</keyword>
<dbReference type="GO" id="GO:0036064">
    <property type="term" value="C:ciliary basal body"/>
    <property type="evidence" value="ECO:0007669"/>
    <property type="project" value="TreeGrafter"/>
</dbReference>
<keyword evidence="6 12" id="KW-0969">Cilium</keyword>
<dbReference type="PANTHER" id="PTHR21351">
    <property type="entry name" value="BARDET-BIEDL SYNDROME PROTEIN 5"/>
    <property type="match status" value="1"/>
</dbReference>
<evidence type="ECO:0000256" key="9">
    <source>
        <dbReference type="ARBA" id="ARBA00023273"/>
    </source>
</evidence>
<evidence type="ECO:0000256" key="1">
    <source>
        <dbReference type="ARBA" id="ARBA00004309"/>
    </source>
</evidence>
<dbReference type="InterPro" id="IPR011993">
    <property type="entry name" value="PH-like_dom_sf"/>
</dbReference>
<dbReference type="PANTHER" id="PTHR21351:SF0">
    <property type="entry name" value="BARDET-BIEDL SYNDROME 5 PROTEIN"/>
    <property type="match status" value="1"/>
</dbReference>
<feature type="domain" description="BBSome complex member BBS5 PH" evidence="13">
    <location>
        <begin position="28"/>
        <end position="74"/>
    </location>
</feature>
<reference evidence="14" key="1">
    <citation type="submission" date="2025-08" db="UniProtKB">
        <authorList>
            <consortium name="Ensembl"/>
        </authorList>
    </citation>
    <scope>IDENTIFICATION</scope>
</reference>
<dbReference type="SMART" id="SM00683">
    <property type="entry name" value="DM16"/>
    <property type="match status" value="2"/>
</dbReference>
<dbReference type="Pfam" id="PF07289">
    <property type="entry name" value="BBL5"/>
    <property type="match status" value="1"/>
</dbReference>
<dbReference type="Gene3D" id="2.30.29.30">
    <property type="entry name" value="Pleckstrin-homology domain (PH domain)/Phosphotyrosine-binding domain (PTB)"/>
    <property type="match status" value="1"/>
</dbReference>
<comment type="similarity">
    <text evidence="3 12">Belongs to the BBS5 family.</text>
</comment>
<comment type="subunit">
    <text evidence="11">Part of BBSome complex, that contains BBS1, BBS2, BBS4, BBS5, BBS7, BBS8/TTC8, BBS9 and BBIP10. Binds to phosphoinositides. Interacts with CCDC28B. Interacts with SMO; the interaction is indicative for the association of SMO with the BBsome complex to facilitate ciliary localization of SMO. Interacts with PKD1. Interacts with DLEC1.</text>
</comment>
<evidence type="ECO:0000256" key="8">
    <source>
        <dbReference type="ARBA" id="ARBA00023212"/>
    </source>
</evidence>
<dbReference type="Bgee" id="ENSMNEG00000034580">
    <property type="expression patterns" value="Expressed in pituitary gland and 12 other cell types or tissues"/>
</dbReference>
<dbReference type="InterPro" id="IPR006606">
    <property type="entry name" value="BBL5"/>
</dbReference>
<dbReference type="InterPro" id="IPR030804">
    <property type="entry name" value="BBS5/fem-3"/>
</dbReference>
<evidence type="ECO:0000256" key="10">
    <source>
        <dbReference type="ARBA" id="ARBA00054242"/>
    </source>
</evidence>
<keyword evidence="15" id="KW-1185">Reference proteome</keyword>
<evidence type="ECO:0000313" key="15">
    <source>
        <dbReference type="Proteomes" id="UP000233120"/>
    </source>
</evidence>
<dbReference type="GO" id="GO:0034451">
    <property type="term" value="C:centriolar satellite"/>
    <property type="evidence" value="ECO:0007669"/>
    <property type="project" value="UniProtKB-SubCell"/>
</dbReference>
<comment type="subcellular location">
    <subcellularLocation>
        <location evidence="1 12">Cell projection</location>
        <location evidence="1 12">Cilium membrane</location>
    </subcellularLocation>
    <subcellularLocation>
        <location evidence="2">Cytoplasm</location>
        <location evidence="2">Cytoskeleton</location>
        <location evidence="2">Microtubule organizing center</location>
        <location evidence="2">Centrosome</location>
        <location evidence="2">Centriolar satellite</location>
    </subcellularLocation>
</comment>
<evidence type="ECO:0000313" key="14">
    <source>
        <dbReference type="Ensembl" id="ENSMNEP00000021976.1"/>
    </source>
</evidence>
<proteinExistence type="inferred from homology"/>